<dbReference type="SMART" id="SM00487">
    <property type="entry name" value="DEXDc"/>
    <property type="match status" value="1"/>
</dbReference>
<comment type="similarity">
    <text evidence="1">Belongs to the helicase family. RecQ subfamily.</text>
</comment>
<evidence type="ECO:0000256" key="10">
    <source>
        <dbReference type="ARBA" id="ARBA00034617"/>
    </source>
</evidence>
<evidence type="ECO:0000256" key="1">
    <source>
        <dbReference type="ARBA" id="ARBA00005446"/>
    </source>
</evidence>
<dbReference type="PROSITE" id="PS51192">
    <property type="entry name" value="HELICASE_ATP_BIND_1"/>
    <property type="match status" value="1"/>
</dbReference>
<feature type="coiled-coil region" evidence="12">
    <location>
        <begin position="45"/>
        <end position="93"/>
    </location>
</feature>
<feature type="region of interest" description="Disordered" evidence="13">
    <location>
        <begin position="700"/>
        <end position="764"/>
    </location>
</feature>
<evidence type="ECO:0000256" key="6">
    <source>
        <dbReference type="ARBA" id="ARBA00022840"/>
    </source>
</evidence>
<dbReference type="PROSITE" id="PS51194">
    <property type="entry name" value="HELICASE_CTER"/>
    <property type="match status" value="1"/>
</dbReference>
<keyword evidence="9" id="KW-0539">Nucleus</keyword>
<feature type="domain" description="Helicase ATP-binding" evidence="14">
    <location>
        <begin position="143"/>
        <end position="325"/>
    </location>
</feature>
<proteinExistence type="inferred from homology"/>
<keyword evidence="5 16" id="KW-0347">Helicase</keyword>
<evidence type="ECO:0000256" key="4">
    <source>
        <dbReference type="ARBA" id="ARBA00022801"/>
    </source>
</evidence>
<dbReference type="CDD" id="cd18794">
    <property type="entry name" value="SF2_C_RecQ"/>
    <property type="match status" value="1"/>
</dbReference>
<dbReference type="AlphaFoldDB" id="A0A5C3KFV0"/>
<dbReference type="GO" id="GO:0005694">
    <property type="term" value="C:chromosome"/>
    <property type="evidence" value="ECO:0007669"/>
    <property type="project" value="TreeGrafter"/>
</dbReference>
<evidence type="ECO:0000313" key="17">
    <source>
        <dbReference type="Proteomes" id="UP000307440"/>
    </source>
</evidence>
<dbReference type="GO" id="GO:0046872">
    <property type="term" value="F:metal ion binding"/>
    <property type="evidence" value="ECO:0007669"/>
    <property type="project" value="UniProtKB-KW"/>
</dbReference>
<evidence type="ECO:0000256" key="12">
    <source>
        <dbReference type="SAM" id="Coils"/>
    </source>
</evidence>
<evidence type="ECO:0000256" key="13">
    <source>
        <dbReference type="SAM" id="MobiDB-lite"/>
    </source>
</evidence>
<feature type="compositionally biased region" description="Basic and acidic residues" evidence="13">
    <location>
        <begin position="928"/>
        <end position="940"/>
    </location>
</feature>
<dbReference type="Gene3D" id="1.10.10.10">
    <property type="entry name" value="Winged helix-like DNA-binding domain superfamily/Winged helix DNA-binding domain"/>
    <property type="match status" value="1"/>
</dbReference>
<evidence type="ECO:0000256" key="5">
    <source>
        <dbReference type="ARBA" id="ARBA00022806"/>
    </source>
</evidence>
<evidence type="ECO:0000256" key="3">
    <source>
        <dbReference type="ARBA" id="ARBA00022741"/>
    </source>
</evidence>
<evidence type="ECO:0000256" key="7">
    <source>
        <dbReference type="ARBA" id="ARBA00023125"/>
    </source>
</evidence>
<dbReference type="PROSITE" id="PS00690">
    <property type="entry name" value="DEAH_ATP_HELICASE"/>
    <property type="match status" value="1"/>
</dbReference>
<dbReference type="InterPro" id="IPR014001">
    <property type="entry name" value="Helicase_ATP-bd"/>
</dbReference>
<feature type="compositionally biased region" description="Low complexity" evidence="13">
    <location>
        <begin position="829"/>
        <end position="840"/>
    </location>
</feature>
<dbReference type="STRING" id="230819.A0A5C3KFV0"/>
<evidence type="ECO:0000256" key="11">
    <source>
        <dbReference type="ARBA" id="ARBA00034808"/>
    </source>
</evidence>
<accession>A0A5C3KFV0</accession>
<dbReference type="OrthoDB" id="10261556at2759"/>
<dbReference type="GO" id="GO:0009378">
    <property type="term" value="F:four-way junction helicase activity"/>
    <property type="evidence" value="ECO:0007669"/>
    <property type="project" value="TreeGrafter"/>
</dbReference>
<dbReference type="GO" id="GO:0000724">
    <property type="term" value="P:double-strand break repair via homologous recombination"/>
    <property type="evidence" value="ECO:0007669"/>
    <property type="project" value="TreeGrafter"/>
</dbReference>
<keyword evidence="3" id="KW-0547">Nucleotide-binding</keyword>
<dbReference type="GO" id="GO:0043138">
    <property type="term" value="F:3'-5' DNA helicase activity"/>
    <property type="evidence" value="ECO:0007669"/>
    <property type="project" value="UniProtKB-EC"/>
</dbReference>
<evidence type="ECO:0000256" key="2">
    <source>
        <dbReference type="ARBA" id="ARBA00022723"/>
    </source>
</evidence>
<keyword evidence="8" id="KW-0413">Isomerase</keyword>
<dbReference type="Proteomes" id="UP000307440">
    <property type="component" value="Unassembled WGS sequence"/>
</dbReference>
<dbReference type="InterPro" id="IPR027417">
    <property type="entry name" value="P-loop_NTPase"/>
</dbReference>
<keyword evidence="7" id="KW-0238">DNA-binding</keyword>
<dbReference type="GO" id="GO:0005524">
    <property type="term" value="F:ATP binding"/>
    <property type="evidence" value="ECO:0007669"/>
    <property type="project" value="UniProtKB-KW"/>
</dbReference>
<dbReference type="FunFam" id="3.40.50.300:FF:001389">
    <property type="entry name" value="ATP-dependent DNA helicase RecQ"/>
    <property type="match status" value="1"/>
</dbReference>
<feature type="compositionally biased region" description="Pro residues" evidence="13">
    <location>
        <begin position="883"/>
        <end position="895"/>
    </location>
</feature>
<dbReference type="Gene3D" id="3.40.50.300">
    <property type="entry name" value="P-loop containing nucleotide triphosphate hydrolases"/>
    <property type="match status" value="2"/>
</dbReference>
<evidence type="ECO:0000259" key="14">
    <source>
        <dbReference type="PROSITE" id="PS51192"/>
    </source>
</evidence>
<keyword evidence="4" id="KW-0378">Hydrolase</keyword>
<dbReference type="InterPro" id="IPR001650">
    <property type="entry name" value="Helicase_C-like"/>
</dbReference>
<dbReference type="InterPro" id="IPR002464">
    <property type="entry name" value="DNA/RNA_helicase_DEAH_CS"/>
</dbReference>
<gene>
    <name evidence="16" type="ORF">FA15DRAFT_760339</name>
</gene>
<dbReference type="GO" id="GO:0005737">
    <property type="term" value="C:cytoplasm"/>
    <property type="evidence" value="ECO:0007669"/>
    <property type="project" value="TreeGrafter"/>
</dbReference>
<feature type="compositionally biased region" description="Basic residues" evidence="13">
    <location>
        <begin position="971"/>
        <end position="980"/>
    </location>
</feature>
<keyword evidence="2" id="KW-0479">Metal-binding</keyword>
<evidence type="ECO:0000256" key="8">
    <source>
        <dbReference type="ARBA" id="ARBA00023235"/>
    </source>
</evidence>
<dbReference type="Pfam" id="PF00270">
    <property type="entry name" value="DEAD"/>
    <property type="match status" value="1"/>
</dbReference>
<feature type="compositionally biased region" description="Basic residues" evidence="13">
    <location>
        <begin position="872"/>
        <end position="882"/>
    </location>
</feature>
<dbReference type="GO" id="GO:0003677">
    <property type="term" value="F:DNA binding"/>
    <property type="evidence" value="ECO:0007669"/>
    <property type="project" value="UniProtKB-KW"/>
</dbReference>
<dbReference type="Pfam" id="PF16124">
    <property type="entry name" value="RecQ_Zn_bind"/>
    <property type="match status" value="1"/>
</dbReference>
<feature type="compositionally biased region" description="Low complexity" evidence="13">
    <location>
        <begin position="848"/>
        <end position="857"/>
    </location>
</feature>
<reference evidence="16 17" key="1">
    <citation type="journal article" date="2019" name="Nat. Ecol. Evol.">
        <title>Megaphylogeny resolves global patterns of mushroom evolution.</title>
        <authorList>
            <person name="Varga T."/>
            <person name="Krizsan K."/>
            <person name="Foldi C."/>
            <person name="Dima B."/>
            <person name="Sanchez-Garcia M."/>
            <person name="Sanchez-Ramirez S."/>
            <person name="Szollosi G.J."/>
            <person name="Szarkandi J.G."/>
            <person name="Papp V."/>
            <person name="Albert L."/>
            <person name="Andreopoulos W."/>
            <person name="Angelini C."/>
            <person name="Antonin V."/>
            <person name="Barry K.W."/>
            <person name="Bougher N.L."/>
            <person name="Buchanan P."/>
            <person name="Buyck B."/>
            <person name="Bense V."/>
            <person name="Catcheside P."/>
            <person name="Chovatia M."/>
            <person name="Cooper J."/>
            <person name="Damon W."/>
            <person name="Desjardin D."/>
            <person name="Finy P."/>
            <person name="Geml J."/>
            <person name="Haridas S."/>
            <person name="Hughes K."/>
            <person name="Justo A."/>
            <person name="Karasinski D."/>
            <person name="Kautmanova I."/>
            <person name="Kiss B."/>
            <person name="Kocsube S."/>
            <person name="Kotiranta H."/>
            <person name="LaButti K.M."/>
            <person name="Lechner B.E."/>
            <person name="Liimatainen K."/>
            <person name="Lipzen A."/>
            <person name="Lukacs Z."/>
            <person name="Mihaltcheva S."/>
            <person name="Morgado L.N."/>
            <person name="Niskanen T."/>
            <person name="Noordeloos M.E."/>
            <person name="Ohm R.A."/>
            <person name="Ortiz-Santana B."/>
            <person name="Ovrebo C."/>
            <person name="Racz N."/>
            <person name="Riley R."/>
            <person name="Savchenko A."/>
            <person name="Shiryaev A."/>
            <person name="Soop K."/>
            <person name="Spirin V."/>
            <person name="Szebenyi C."/>
            <person name="Tomsovsky M."/>
            <person name="Tulloss R.E."/>
            <person name="Uehling J."/>
            <person name="Grigoriev I.V."/>
            <person name="Vagvolgyi C."/>
            <person name="Papp T."/>
            <person name="Martin F.M."/>
            <person name="Miettinen O."/>
            <person name="Hibbett D.S."/>
            <person name="Nagy L.G."/>
        </authorList>
    </citation>
    <scope>NUCLEOTIDE SEQUENCE [LARGE SCALE GENOMIC DNA]</scope>
    <source>
        <strain evidence="16 17">CBS 121175</strain>
    </source>
</reference>
<feature type="compositionally biased region" description="Gly residues" evidence="13">
    <location>
        <begin position="983"/>
        <end position="994"/>
    </location>
</feature>
<dbReference type="PANTHER" id="PTHR13710">
    <property type="entry name" value="DNA HELICASE RECQ FAMILY MEMBER"/>
    <property type="match status" value="1"/>
</dbReference>
<dbReference type="InterPro" id="IPR004589">
    <property type="entry name" value="DNA_helicase_ATP-dep_RecQ"/>
</dbReference>
<dbReference type="Pfam" id="PF00271">
    <property type="entry name" value="Helicase_C"/>
    <property type="match status" value="1"/>
</dbReference>
<feature type="region of interest" description="Disordered" evidence="13">
    <location>
        <begin position="821"/>
        <end position="994"/>
    </location>
</feature>
<feature type="compositionally biased region" description="Acidic residues" evidence="13">
    <location>
        <begin position="941"/>
        <end position="955"/>
    </location>
</feature>
<evidence type="ECO:0000313" key="16">
    <source>
        <dbReference type="EMBL" id="TFK18951.1"/>
    </source>
</evidence>
<dbReference type="NCBIfam" id="TIGR00614">
    <property type="entry name" value="recQ_fam"/>
    <property type="match status" value="1"/>
</dbReference>
<dbReference type="EC" id="5.6.2.4" evidence="11"/>
<protein>
    <recommendedName>
        <fullName evidence="11">DNA 3'-5' helicase</fullName>
        <ecNumber evidence="11">5.6.2.4</ecNumber>
    </recommendedName>
</protein>
<dbReference type="EMBL" id="ML210367">
    <property type="protein sequence ID" value="TFK18951.1"/>
    <property type="molecule type" value="Genomic_DNA"/>
</dbReference>
<evidence type="ECO:0000259" key="15">
    <source>
        <dbReference type="PROSITE" id="PS51194"/>
    </source>
</evidence>
<sequence>MSRTPFNARDHADSDDLEEIMEYTRRLQEDANGGIWHPDPVKSRMQELEHKLANKVAEVEEIKETIQNLQAQQVQFEAEAEEFRKAIRDLTRTEDRSKGKGKENADEKINYSKDDFNWGGKLEELLKTIFNIDSFRLCQRGACNANMDSRDIVSVMPTGGGKSLTFQLPALMQPGCTIVISPLISLITDQVLHMREMGVEAVMLTGGTPKGEKKDTIDRLYKMSSNRTNHPDDIKLCYVTPEKLAKDKSFVSLLTKLADAQKLARFVIDEAHCVSQLGHDFRPDYKDLHRLRQNFPRVPIMALSATCPPSVRDDLVKILGLKPIVDGEGADTNSTVFFSSPLYRKNLHYKILPKPSKSVDAYKTIVDYILQHHPTDTGIIYCFSKKDTESCAMAVAEHSGNKILTGVYHADVPDAAKLRLHEDWRAGKIKVVCATIAFGLGIDKGDVRFVIHHSIPKSVDGYYQESGRAGRDGKDSDCVLYYRPQDAMHLSSLVSGERTGVNKLVDLLKFVGDLKQCRKIQFAQYFQHSVQMAVSVWSTAEKDALERCGHCDNCLRPAGATRTEDATLAVWKILKVLQATQRMGADMTMTKIAALVRGKGRSQIEVKERRGKGGQREKQDVDLVALVGGPVDMSNDDLEHLLIQMLVMGYLKQEFRANAHTTNVYLAKGHGVADALLHLSRDAVAAGQTTRKVQFTAVAVEKAPRKKRAANVNASANPSANAAASGPSSNKDQAARGTNPPGRPRTINGNARSKGKGKGKSKVLDALDGRGESEGEFIDVDVGLSPYVSSADEIDSDDLELDKIFERTGGGAGALGLRAGVGSGGARSGGAVSRAGALGSRAGGSGAAGSRAGDAGAPVLASEPLTQGVPLKRPRGRPRKHPLPVPPPPPVPPRVLPQASSSSSTASSRKLAEVIEIAGSSGEDEDRDNMHSHQADRYDGDGDGDDEDGDDEGGDGDYQWTYNQRAGIRPPPRKKVKVAGRRGSAGFGGGGGDGTYEVYEISD</sequence>
<dbReference type="InterPro" id="IPR011545">
    <property type="entry name" value="DEAD/DEAH_box_helicase_dom"/>
</dbReference>
<organism evidence="16 17">
    <name type="scientific">Coprinopsis marcescibilis</name>
    <name type="common">Agaric fungus</name>
    <name type="synonym">Psathyrella marcescibilis</name>
    <dbReference type="NCBI Taxonomy" id="230819"/>
    <lineage>
        <taxon>Eukaryota</taxon>
        <taxon>Fungi</taxon>
        <taxon>Dikarya</taxon>
        <taxon>Basidiomycota</taxon>
        <taxon>Agaricomycotina</taxon>
        <taxon>Agaricomycetes</taxon>
        <taxon>Agaricomycetidae</taxon>
        <taxon>Agaricales</taxon>
        <taxon>Agaricineae</taxon>
        <taxon>Psathyrellaceae</taxon>
        <taxon>Coprinopsis</taxon>
    </lineage>
</organism>
<name>A0A5C3KFV0_COPMA</name>
<keyword evidence="17" id="KW-1185">Reference proteome</keyword>
<feature type="domain" description="Helicase C-terminal" evidence="15">
    <location>
        <begin position="364"/>
        <end position="512"/>
    </location>
</feature>
<comment type="catalytic activity">
    <reaction evidence="10">
        <text>Couples ATP hydrolysis with the unwinding of duplex DNA by translocating in the 3'-5' direction.</text>
        <dbReference type="EC" id="5.6.2.4"/>
    </reaction>
</comment>
<keyword evidence="6" id="KW-0067">ATP-binding</keyword>
<dbReference type="InterPro" id="IPR032284">
    <property type="entry name" value="RecQ_Zn-bd"/>
</dbReference>
<dbReference type="SUPFAM" id="SSF52540">
    <property type="entry name" value="P-loop containing nucleoside triphosphate hydrolases"/>
    <property type="match status" value="1"/>
</dbReference>
<feature type="compositionally biased region" description="Low complexity" evidence="13">
    <location>
        <begin position="710"/>
        <end position="730"/>
    </location>
</feature>
<keyword evidence="12" id="KW-0175">Coiled coil</keyword>
<evidence type="ECO:0000256" key="9">
    <source>
        <dbReference type="ARBA" id="ARBA00023242"/>
    </source>
</evidence>
<dbReference type="SMART" id="SM00490">
    <property type="entry name" value="HELICc"/>
    <property type="match status" value="1"/>
</dbReference>
<dbReference type="InterPro" id="IPR036388">
    <property type="entry name" value="WH-like_DNA-bd_sf"/>
</dbReference>
<feature type="compositionally biased region" description="Low complexity" evidence="13">
    <location>
        <begin position="896"/>
        <end position="908"/>
    </location>
</feature>
<dbReference type="PANTHER" id="PTHR13710:SF105">
    <property type="entry name" value="ATP-DEPENDENT DNA HELICASE Q1"/>
    <property type="match status" value="1"/>
</dbReference>
<dbReference type="GO" id="GO:0016787">
    <property type="term" value="F:hydrolase activity"/>
    <property type="evidence" value="ECO:0007669"/>
    <property type="project" value="UniProtKB-KW"/>
</dbReference>